<keyword evidence="4" id="KW-0539">Nucleus</keyword>
<evidence type="ECO:0000256" key="2">
    <source>
        <dbReference type="ARBA" id="ARBA00011022"/>
    </source>
</evidence>
<dbReference type="GO" id="GO:0000462">
    <property type="term" value="P:maturation of SSU-rRNA from tricistronic rRNA transcript (SSU-rRNA, 5.8S rRNA, LSU-rRNA)"/>
    <property type="evidence" value="ECO:0007669"/>
    <property type="project" value="InterPro"/>
</dbReference>
<organism evidence="6 7">
    <name type="scientific">Cephalotrichum gorgonifer</name>
    <dbReference type="NCBI Taxonomy" id="2041049"/>
    <lineage>
        <taxon>Eukaryota</taxon>
        <taxon>Fungi</taxon>
        <taxon>Dikarya</taxon>
        <taxon>Ascomycota</taxon>
        <taxon>Pezizomycotina</taxon>
        <taxon>Sordariomycetes</taxon>
        <taxon>Hypocreomycetidae</taxon>
        <taxon>Microascales</taxon>
        <taxon>Microascaceae</taxon>
        <taxon>Cephalotrichum</taxon>
    </lineage>
</organism>
<dbReference type="GO" id="GO:0005730">
    <property type="term" value="C:nucleolus"/>
    <property type="evidence" value="ECO:0007669"/>
    <property type="project" value="UniProtKB-SubCell"/>
</dbReference>
<dbReference type="GO" id="GO:0030686">
    <property type="term" value="C:90S preribosome"/>
    <property type="evidence" value="ECO:0007669"/>
    <property type="project" value="InterPro"/>
</dbReference>
<evidence type="ECO:0000313" key="6">
    <source>
        <dbReference type="EMBL" id="SPN96621.1"/>
    </source>
</evidence>
<dbReference type="EMBL" id="ONZQ02000001">
    <property type="protein sequence ID" value="SPN96621.1"/>
    <property type="molecule type" value="Genomic_DNA"/>
</dbReference>
<feature type="compositionally biased region" description="Basic and acidic residues" evidence="5">
    <location>
        <begin position="120"/>
        <end position="129"/>
    </location>
</feature>
<comment type="subcellular location">
    <subcellularLocation>
        <location evidence="1">Nucleus</location>
        <location evidence="1">Nucleolus</location>
    </subcellularLocation>
</comment>
<keyword evidence="7" id="KW-1185">Reference proteome</keyword>
<evidence type="ECO:0000256" key="4">
    <source>
        <dbReference type="ARBA" id="ARBA00023242"/>
    </source>
</evidence>
<accession>A0AAE8MQ33</accession>
<reference evidence="6" key="1">
    <citation type="submission" date="2018-03" db="EMBL/GenBank/DDBJ databases">
        <authorList>
            <person name="Guldener U."/>
        </authorList>
    </citation>
    <scope>NUCLEOTIDE SEQUENCE</scope>
</reference>
<sequence>MVPTEKRWARIRGEIPSYAPHKTARADAATTDDFLQSKRDKRTIKHSTFVNKIKKTPRKPSASNATAAAAKRRRPNKKLVATLESLADALPEIGEREAQGKVVQRSMSSRPGALKRKERVVKGEMERFGESMARLVGGGGAEGGLGGGEKGRDAAGANSTGNRWAALRGYISATMEQNPAFVKDEKK</sequence>
<feature type="compositionally biased region" description="Basic and acidic residues" evidence="5">
    <location>
        <begin position="1"/>
        <end position="13"/>
    </location>
</feature>
<protein>
    <recommendedName>
        <fullName evidence="3">Ribosome biogenesis protein SLX9</fullName>
    </recommendedName>
</protein>
<evidence type="ECO:0000313" key="7">
    <source>
        <dbReference type="Proteomes" id="UP001187682"/>
    </source>
</evidence>
<feature type="region of interest" description="Disordered" evidence="5">
    <location>
        <begin position="99"/>
        <end position="159"/>
    </location>
</feature>
<feature type="region of interest" description="Disordered" evidence="5">
    <location>
        <begin position="55"/>
        <end position="76"/>
    </location>
</feature>
<feature type="compositionally biased region" description="Gly residues" evidence="5">
    <location>
        <begin position="136"/>
        <end position="148"/>
    </location>
</feature>
<name>A0AAE8MQ33_9PEZI</name>
<dbReference type="AlphaFoldDB" id="A0AAE8MQ33"/>
<feature type="region of interest" description="Disordered" evidence="5">
    <location>
        <begin position="1"/>
        <end position="43"/>
    </location>
</feature>
<dbReference type="Proteomes" id="UP001187682">
    <property type="component" value="Unassembled WGS sequence"/>
</dbReference>
<comment type="caution">
    <text evidence="6">The sequence shown here is derived from an EMBL/GenBank/DDBJ whole genome shotgun (WGS) entry which is preliminary data.</text>
</comment>
<comment type="similarity">
    <text evidence="2">Belongs to the SLX9 family.</text>
</comment>
<dbReference type="GO" id="GO:0030688">
    <property type="term" value="C:preribosome, small subunit precursor"/>
    <property type="evidence" value="ECO:0007669"/>
    <property type="project" value="InterPro"/>
</dbReference>
<evidence type="ECO:0000256" key="3">
    <source>
        <dbReference type="ARBA" id="ARBA00021321"/>
    </source>
</evidence>
<feature type="compositionally biased region" description="Low complexity" evidence="5">
    <location>
        <begin position="59"/>
        <end position="69"/>
    </location>
</feature>
<evidence type="ECO:0000256" key="1">
    <source>
        <dbReference type="ARBA" id="ARBA00004604"/>
    </source>
</evidence>
<dbReference type="InterPro" id="IPR028160">
    <property type="entry name" value="Slx9-like"/>
</dbReference>
<evidence type="ECO:0000256" key="5">
    <source>
        <dbReference type="SAM" id="MobiDB-lite"/>
    </source>
</evidence>
<gene>
    <name evidence="6" type="ORF">DNG_00142</name>
</gene>
<proteinExistence type="inferred from homology"/>
<dbReference type="Pfam" id="PF15341">
    <property type="entry name" value="SLX9"/>
    <property type="match status" value="1"/>
</dbReference>